<keyword evidence="2" id="KW-1185">Reference proteome</keyword>
<dbReference type="EMBL" id="CP051684">
    <property type="protein sequence ID" value="QJD92295.1"/>
    <property type="molecule type" value="Genomic_DNA"/>
</dbReference>
<reference evidence="1 2" key="1">
    <citation type="submission" date="2020-04" db="EMBL/GenBank/DDBJ databases">
        <title>Genome sequencing of novel species.</title>
        <authorList>
            <person name="Heo J."/>
            <person name="Kim S.-J."/>
            <person name="Kim J.-S."/>
            <person name="Hong S.-B."/>
            <person name="Kwon S.-W."/>
        </authorList>
    </citation>
    <scope>NUCLEOTIDE SEQUENCE [LARGE SCALE GENOMIC DNA]</scope>
    <source>
        <strain evidence="1 2">AF9R3</strain>
    </source>
</reference>
<gene>
    <name evidence="1" type="ORF">HH213_20660</name>
</gene>
<dbReference type="Gene3D" id="1.20.1170.10">
    <property type="match status" value="1"/>
</dbReference>
<dbReference type="Proteomes" id="UP000503117">
    <property type="component" value="Chromosome"/>
</dbReference>
<protein>
    <submittedName>
        <fullName evidence="1">Uncharacterized protein</fullName>
    </submittedName>
</protein>
<dbReference type="RefSeq" id="WP_169113486.1">
    <property type="nucleotide sequence ID" value="NZ_CP051684.1"/>
</dbReference>
<evidence type="ECO:0000313" key="1">
    <source>
        <dbReference type="EMBL" id="QJD92295.1"/>
    </source>
</evidence>
<evidence type="ECO:0000313" key="2">
    <source>
        <dbReference type="Proteomes" id="UP000503117"/>
    </source>
</evidence>
<dbReference type="SUPFAM" id="SSF58100">
    <property type="entry name" value="Bacterial hemolysins"/>
    <property type="match status" value="1"/>
</dbReference>
<name>A0ABX6ME02_9BURK</name>
<accession>A0ABX6ME02</accession>
<organism evidence="1 2">
    <name type="scientific">Duganella dendranthematis</name>
    <dbReference type="NCBI Taxonomy" id="2728021"/>
    <lineage>
        <taxon>Bacteria</taxon>
        <taxon>Pseudomonadati</taxon>
        <taxon>Pseudomonadota</taxon>
        <taxon>Betaproteobacteria</taxon>
        <taxon>Burkholderiales</taxon>
        <taxon>Oxalobacteraceae</taxon>
        <taxon>Telluria group</taxon>
        <taxon>Duganella</taxon>
    </lineage>
</organism>
<sequence>MSNDAIRSALSAPPGVGVQTTKLADNLQSMTNAVAMLSQTVDTVRGAPPQVQQQLAPLLSQFIFPLLNMGQSAREDLAVVASRMRAFIALLGQTAQQAQGQPENMLAILLRGSFNSLEFGATAIRSAALNASQLLTNFQNAADNAAAGLNTYKQQLEQTDANLQQEAASLMQQMHDMTSGNCCEQIGHAFQMAFGHLRQELEDKEQQLHEDEYVLMLNNNTIDALSQMLNRLQGIASVATALEVTWRGLADGIGTLQQDLDSILADTSPATLQDDLEYVTADWQGVAATLAKIA</sequence>
<proteinExistence type="predicted"/>